<dbReference type="InterPro" id="IPR050638">
    <property type="entry name" value="AA-Vitamin_Transporters"/>
</dbReference>
<dbReference type="EMBL" id="JAALFE010000008">
    <property type="protein sequence ID" value="NGQ91260.1"/>
    <property type="molecule type" value="Genomic_DNA"/>
</dbReference>
<feature type="domain" description="EamA" evidence="7">
    <location>
        <begin position="5"/>
        <end position="137"/>
    </location>
</feature>
<feature type="transmembrane region" description="Helical" evidence="6">
    <location>
        <begin position="33"/>
        <end position="56"/>
    </location>
</feature>
<dbReference type="GO" id="GO:0016020">
    <property type="term" value="C:membrane"/>
    <property type="evidence" value="ECO:0007669"/>
    <property type="project" value="UniProtKB-SubCell"/>
</dbReference>
<dbReference type="Pfam" id="PF00892">
    <property type="entry name" value="EamA"/>
    <property type="match status" value="2"/>
</dbReference>
<comment type="similarity">
    <text evidence="2">Belongs to the EamA transporter family.</text>
</comment>
<keyword evidence="9" id="KW-1185">Reference proteome</keyword>
<evidence type="ECO:0000313" key="9">
    <source>
        <dbReference type="Proteomes" id="UP000474758"/>
    </source>
</evidence>
<dbReference type="PANTHER" id="PTHR32322">
    <property type="entry name" value="INNER MEMBRANE TRANSPORTER"/>
    <property type="match status" value="1"/>
</dbReference>
<proteinExistence type="inferred from homology"/>
<evidence type="ECO:0000313" key="8">
    <source>
        <dbReference type="EMBL" id="NGQ91260.1"/>
    </source>
</evidence>
<accession>A0A6M1TT94</accession>
<dbReference type="InterPro" id="IPR000620">
    <property type="entry name" value="EamA_dom"/>
</dbReference>
<comment type="subcellular location">
    <subcellularLocation>
        <location evidence="1">Membrane</location>
        <topology evidence="1">Multi-pass membrane protein</topology>
    </subcellularLocation>
</comment>
<sequence>MDLRALSMGLIFALMWSSAFATARIIVADAAPLAALALRFAISGGLAIGVALALGARFDLTRAQWRSVAAFGLLQNAAYLGLNFVAMQWVEASLAVIIAASMPLMVAALSWALRGERLPPLGLAGLIAGFAGTALIMGTRLSGGADPLGTALCLMGALALAIATLTLRSASGAQGGFGPLLLIVGLQMLAGSAALAGIAALTEPFRLTPTLPLALAFAYQIFIPGLAATLIWFALVRRIGATRAATFHFLNPAFGTAIAALLLGESLRGTDIVGAAIVAAGILAVQVSRRPV</sequence>
<name>A0A6M1TT94_9RHOB</name>
<reference evidence="8 9" key="1">
    <citation type="submission" date="2020-02" db="EMBL/GenBank/DDBJ databases">
        <title>Rhodobacter translucens sp. nov., a novel bacterium isolated from activated sludge.</title>
        <authorList>
            <person name="Liu J."/>
        </authorList>
    </citation>
    <scope>NUCLEOTIDE SEQUENCE [LARGE SCALE GENOMIC DNA]</scope>
    <source>
        <strain evidence="8 9">HX-7-19</strain>
    </source>
</reference>
<evidence type="ECO:0000256" key="2">
    <source>
        <dbReference type="ARBA" id="ARBA00007362"/>
    </source>
</evidence>
<dbReference type="InterPro" id="IPR037185">
    <property type="entry name" value="EmrE-like"/>
</dbReference>
<dbReference type="AlphaFoldDB" id="A0A6M1TT94"/>
<organism evidence="8 9">
    <name type="scientific">Paragemmobacter kunshanensis</name>
    <dbReference type="NCBI Taxonomy" id="2583234"/>
    <lineage>
        <taxon>Bacteria</taxon>
        <taxon>Pseudomonadati</taxon>
        <taxon>Pseudomonadota</taxon>
        <taxon>Alphaproteobacteria</taxon>
        <taxon>Rhodobacterales</taxon>
        <taxon>Paracoccaceae</taxon>
        <taxon>Paragemmobacter</taxon>
    </lineage>
</organism>
<evidence type="ECO:0000256" key="4">
    <source>
        <dbReference type="ARBA" id="ARBA00022989"/>
    </source>
</evidence>
<evidence type="ECO:0000256" key="6">
    <source>
        <dbReference type="SAM" id="Phobius"/>
    </source>
</evidence>
<feature type="domain" description="EamA" evidence="7">
    <location>
        <begin position="151"/>
        <end position="284"/>
    </location>
</feature>
<keyword evidence="3 6" id="KW-0812">Transmembrane</keyword>
<dbReference type="PANTHER" id="PTHR32322:SF2">
    <property type="entry name" value="EAMA DOMAIN-CONTAINING PROTEIN"/>
    <property type="match status" value="1"/>
</dbReference>
<dbReference type="Proteomes" id="UP000474758">
    <property type="component" value="Unassembled WGS sequence"/>
</dbReference>
<evidence type="ECO:0000256" key="3">
    <source>
        <dbReference type="ARBA" id="ARBA00022692"/>
    </source>
</evidence>
<dbReference type="RefSeq" id="WP_165049607.1">
    <property type="nucleotide sequence ID" value="NZ_JAALFE010000008.1"/>
</dbReference>
<evidence type="ECO:0000256" key="5">
    <source>
        <dbReference type="ARBA" id="ARBA00023136"/>
    </source>
</evidence>
<feature type="transmembrane region" description="Helical" evidence="6">
    <location>
        <begin position="68"/>
        <end position="86"/>
    </location>
</feature>
<dbReference type="SUPFAM" id="SSF103481">
    <property type="entry name" value="Multidrug resistance efflux transporter EmrE"/>
    <property type="match status" value="2"/>
</dbReference>
<feature type="transmembrane region" description="Helical" evidence="6">
    <location>
        <begin position="120"/>
        <end position="142"/>
    </location>
</feature>
<evidence type="ECO:0000259" key="7">
    <source>
        <dbReference type="Pfam" id="PF00892"/>
    </source>
</evidence>
<keyword evidence="4 6" id="KW-1133">Transmembrane helix</keyword>
<feature type="transmembrane region" description="Helical" evidence="6">
    <location>
        <begin position="148"/>
        <end position="167"/>
    </location>
</feature>
<keyword evidence="5 6" id="KW-0472">Membrane</keyword>
<evidence type="ECO:0000256" key="1">
    <source>
        <dbReference type="ARBA" id="ARBA00004141"/>
    </source>
</evidence>
<feature type="transmembrane region" description="Helical" evidence="6">
    <location>
        <begin position="92"/>
        <end position="113"/>
    </location>
</feature>
<feature type="transmembrane region" description="Helical" evidence="6">
    <location>
        <begin position="213"/>
        <end position="235"/>
    </location>
</feature>
<protein>
    <submittedName>
        <fullName evidence="8">DMT family transporter</fullName>
    </submittedName>
</protein>
<comment type="caution">
    <text evidence="8">The sequence shown here is derived from an EMBL/GenBank/DDBJ whole genome shotgun (WGS) entry which is preliminary data.</text>
</comment>
<gene>
    <name evidence="8" type="ORF">G5V65_10155</name>
</gene>
<feature type="transmembrane region" description="Helical" evidence="6">
    <location>
        <begin position="179"/>
        <end position="201"/>
    </location>
</feature>